<evidence type="ECO:0000313" key="2">
    <source>
        <dbReference type="EMBL" id="MCM2393120.1"/>
    </source>
</evidence>
<dbReference type="Pfam" id="PF25535">
    <property type="entry name" value="DUF7919"/>
    <property type="match status" value="1"/>
</dbReference>
<accession>A0ABT0UXC7</accession>
<comment type="caution">
    <text evidence="2">The sequence shown here is derived from an EMBL/GenBank/DDBJ whole genome shotgun (WGS) entry which is preliminary data.</text>
</comment>
<dbReference type="InterPro" id="IPR057679">
    <property type="entry name" value="DUF7919"/>
</dbReference>
<evidence type="ECO:0000313" key="3">
    <source>
        <dbReference type="Proteomes" id="UP001431429"/>
    </source>
</evidence>
<organism evidence="2 3">
    <name type="scientific">Streptomyces albipurpureus</name>
    <dbReference type="NCBI Taxonomy" id="2897419"/>
    <lineage>
        <taxon>Bacteria</taxon>
        <taxon>Bacillati</taxon>
        <taxon>Actinomycetota</taxon>
        <taxon>Actinomycetes</taxon>
        <taxon>Kitasatosporales</taxon>
        <taxon>Streptomycetaceae</taxon>
        <taxon>Streptomyces</taxon>
    </lineage>
</organism>
<dbReference type="Proteomes" id="UP001431429">
    <property type="component" value="Unassembled WGS sequence"/>
</dbReference>
<proteinExistence type="predicted"/>
<protein>
    <recommendedName>
        <fullName evidence="1">DUF7919 domain-containing protein</fullName>
    </recommendedName>
</protein>
<sequence>MTYFEDLTPYSYFDHKFPAHLNVLSVGWLESGKDFTVGETPAEFHRKLMQLIEDYSIGRTRGWHGCTLPHGEQVMTYPCSVRSGGRTVTLGSAEVGVVGAGGVIMVAPNLIYHYVTDHLYLPPSVFVEAVLEGNFFETSASILD</sequence>
<name>A0ABT0UXC7_9ACTN</name>
<dbReference type="RefSeq" id="WP_250923429.1">
    <property type="nucleotide sequence ID" value="NZ_JAMQAW010000057.1"/>
</dbReference>
<reference evidence="2" key="1">
    <citation type="submission" date="2022-06" db="EMBL/GenBank/DDBJ databases">
        <title>Genome public.</title>
        <authorList>
            <person name="Sun Q."/>
        </authorList>
    </citation>
    <scope>NUCLEOTIDE SEQUENCE</scope>
    <source>
        <strain evidence="2">CWNU-1</strain>
    </source>
</reference>
<evidence type="ECO:0000259" key="1">
    <source>
        <dbReference type="Pfam" id="PF25535"/>
    </source>
</evidence>
<feature type="domain" description="DUF7919" evidence="1">
    <location>
        <begin position="2"/>
        <end position="131"/>
    </location>
</feature>
<gene>
    <name evidence="2" type="ORF">NBG84_33415</name>
</gene>
<dbReference type="EMBL" id="JAMQAW010000057">
    <property type="protein sequence ID" value="MCM2393120.1"/>
    <property type="molecule type" value="Genomic_DNA"/>
</dbReference>
<keyword evidence="3" id="KW-1185">Reference proteome</keyword>